<keyword evidence="2" id="KW-0067">ATP-binding</keyword>
<dbReference type="RefSeq" id="XP_074219666.1">
    <property type="nucleotide sequence ID" value="XM_074363565.1"/>
</dbReference>
<accession>A0AC58QBK1</accession>
<reference evidence="2" key="1">
    <citation type="submission" date="2025-08" db="UniProtKB">
        <authorList>
            <consortium name="RefSeq"/>
        </authorList>
    </citation>
    <scope>IDENTIFICATION</scope>
    <source>
        <tissue evidence="2">Blood</tissue>
    </source>
</reference>
<keyword evidence="2" id="KW-0347">Helicase</keyword>
<keyword evidence="2" id="KW-0255">Endonuclease</keyword>
<keyword evidence="2" id="KW-0547">Nucleotide-binding</keyword>
<organism evidence="1 2">
    <name type="scientific">Camelus bactrianus</name>
    <name type="common">Bactrian camel</name>
    <dbReference type="NCBI Taxonomy" id="9837"/>
    <lineage>
        <taxon>Eukaryota</taxon>
        <taxon>Metazoa</taxon>
        <taxon>Chordata</taxon>
        <taxon>Craniata</taxon>
        <taxon>Vertebrata</taxon>
        <taxon>Euteleostomi</taxon>
        <taxon>Mammalia</taxon>
        <taxon>Eutheria</taxon>
        <taxon>Laurasiatheria</taxon>
        <taxon>Artiodactyla</taxon>
        <taxon>Tylopoda</taxon>
        <taxon>Camelidae</taxon>
        <taxon>Camelus</taxon>
    </lineage>
</organism>
<dbReference type="Proteomes" id="UP001732780">
    <property type="component" value="Chromosome 5"/>
</dbReference>
<name>A0AC58QBK1_CAMBA</name>
<evidence type="ECO:0000313" key="1">
    <source>
        <dbReference type="Proteomes" id="UP001732780"/>
    </source>
</evidence>
<sequence>MPKGHNIRKPLTPQVACLTSESCKQLDFLPDKLRAKLLPFQKDGITFALRRDGRCMVADEMGLGKTIQAIGITYFYKEEWPLLIVVPSSLRYPWTEEIEKWIPELGPEEINVIQNKTDIGRISTSKVTVLGYGLLTTDAETLIDALNDQNFRVVIVDESHYMKSRNAARSRILLPLVQKAKRAILLTGTPALGRPEELFMQIEALFPQKFGAWTDYAKRYCNAHIRYFGKRAQWDCRGASNLNELHQRLSDIMIRRLKTEVLTQLPPKIRQRIPFDLPSAAAKELNSSFEEWEKLRRAPSSGGTETVVGLITRMFKQTAIAKAGAVKDYIKMMLQNDSLKFLVFAHHLSMLQACTEAVIENKTRYIRIDGSVPSSERVHLVNQFQKDPETRVAILSIQAAGQGLTFTAATHVVFAELYWDPGHLKQAEDRAHRIGQCSSVNIHYLIASGTLDTLMWGMLNRKTQVTGSTLNGRKEKLHAEEGDKEKWDFLQFAEAWTPNESSEGLRDEMLFTHFEKEKQRDIRSFFLPKPKERQLVTSCDESGVFQEKNPVGPAAPGKTAARDVTGDGSDLEPEAKRLRSVTPDDRSSPWEERPSWPPQMKDLLMEGDCEAKTQAATPALPGEGWQCGFCTYVNSSVLPYCEMCANPRGRGGGLNHTQNQSKHEKDDSQKDTSRKTQTSSDCEKQGLACSEPEPLAESKEEISKTKSEDRLSSQPGDGHLLSADPLPVYDTLMFCASRNTDRIHLYTKDGNQMNCNFIPLDIKLDLWEDLPASFQLKQNRSLILRFVREWSSLTAMKQRIIRRSGQLFRSPVLALEELTKQQTKQNSTKRNKCEREIEKLS</sequence>
<keyword evidence="1" id="KW-1185">Reference proteome</keyword>
<evidence type="ECO:0000313" key="2">
    <source>
        <dbReference type="RefSeq" id="XP_074219666.1"/>
    </source>
</evidence>
<protein>
    <submittedName>
        <fullName evidence="2">DNA annealing helicase and endonuclease ZRANB3 isoform X3</fullName>
    </submittedName>
</protein>
<keyword evidence="2" id="KW-0378">Hydrolase</keyword>
<proteinExistence type="predicted"/>
<gene>
    <name evidence="2" type="primary">ZRANB3</name>
</gene>
<keyword evidence="2" id="KW-0540">Nuclease</keyword>